<reference evidence="6" key="1">
    <citation type="submission" date="2022-08" db="EMBL/GenBank/DDBJ databases">
        <authorList>
            <person name="Giroux E."/>
            <person name="Giroux E."/>
        </authorList>
    </citation>
    <scope>NUCLEOTIDE SEQUENCE</scope>
    <source>
        <strain evidence="6">H1091258</strain>
    </source>
</reference>
<evidence type="ECO:0000313" key="6">
    <source>
        <dbReference type="EMBL" id="CAI0641542.1"/>
    </source>
</evidence>
<protein>
    <recommendedName>
        <fullName evidence="5">FAD-binding PCMH-type domain-containing protein</fullName>
    </recommendedName>
</protein>
<keyword evidence="4" id="KW-0560">Oxidoreductase</keyword>
<evidence type="ECO:0000256" key="1">
    <source>
        <dbReference type="ARBA" id="ARBA00005466"/>
    </source>
</evidence>
<keyword evidence="7" id="KW-1185">Reference proteome</keyword>
<dbReference type="Proteomes" id="UP001152533">
    <property type="component" value="Unassembled WGS sequence"/>
</dbReference>
<dbReference type="Gene3D" id="3.30.465.10">
    <property type="match status" value="1"/>
</dbReference>
<feature type="domain" description="FAD-binding PCMH-type" evidence="5">
    <location>
        <begin position="70"/>
        <end position="263"/>
    </location>
</feature>
<dbReference type="PROSITE" id="PS00862">
    <property type="entry name" value="OX2_COVAL_FAD"/>
    <property type="match status" value="1"/>
</dbReference>
<dbReference type="PROSITE" id="PS51387">
    <property type="entry name" value="FAD_PCMH"/>
    <property type="match status" value="1"/>
</dbReference>
<evidence type="ECO:0000256" key="3">
    <source>
        <dbReference type="ARBA" id="ARBA00022827"/>
    </source>
</evidence>
<sequence>MASTEQKTWRAALTFAGGAVIAQYLFGSGPIVAPASSSLEACLNDVCSGRDDCVRFGNTAEWAQPFNLGQSSVPAAIIRPKDAQEIAGVVKCALKHDTKVQAKAGGHGFGKPFATGTKCADFNLLGLGGEDGAISVDMHHFQYTSVDMMTPSRDVRVGGGTRLGQIDEHLRGHQRVIPHGLCGGIGIGGHATVCSDIVKGGIGPMSRMWATTLDHVEEVEVVTANGTVTRASNHQNSDLFFALRGAGAGFGIVTEFVMKTHPAPEEVFFYTNDLKFSNLDDKVEAFHSWQSLVADPTLDNRLGTDFALTPSGVRISATWYGSWGELHQSNIMGRLPAGGAASLSQETWDSSIAKNAAEESRHLSASPGKFFSKGLGFTPDDILSRPAIAELFELLESQAGDNSWSIRFQAVGGAISEVPTGATAFAHRDKFMFYQSYAAGECKTTRSFLENFHRKILNTVPTEATGTYPGFVDTSLMDAQESYWQGNALALEQIKTAWDPKDVFRNPQSIRPITA</sequence>
<dbReference type="InterPro" id="IPR016169">
    <property type="entry name" value="FAD-bd_PCMH_sub2"/>
</dbReference>
<evidence type="ECO:0000256" key="4">
    <source>
        <dbReference type="ARBA" id="ARBA00023002"/>
    </source>
</evidence>
<dbReference type="EMBL" id="CAMGZC010000018">
    <property type="protein sequence ID" value="CAI0641542.1"/>
    <property type="molecule type" value="Genomic_DNA"/>
</dbReference>
<dbReference type="Pfam" id="PF01565">
    <property type="entry name" value="FAD_binding_4"/>
    <property type="match status" value="1"/>
</dbReference>
<dbReference type="AlphaFoldDB" id="A0A9W4RIJ7"/>
<keyword evidence="2" id="KW-0285">Flavoprotein</keyword>
<proteinExistence type="inferred from homology"/>
<dbReference type="InterPro" id="IPR016166">
    <property type="entry name" value="FAD-bd_PCMH"/>
</dbReference>
<dbReference type="SUPFAM" id="SSF56176">
    <property type="entry name" value="FAD-binding/transporter-associated domain-like"/>
    <property type="match status" value="1"/>
</dbReference>
<dbReference type="PANTHER" id="PTHR42973:SF17">
    <property type="entry name" value="OXIDASE, PUTATIVE (AFU_ORTHOLOGUE AFUA_6G14340)-RELATED"/>
    <property type="match status" value="1"/>
</dbReference>
<dbReference type="GO" id="GO:0071949">
    <property type="term" value="F:FAD binding"/>
    <property type="evidence" value="ECO:0007669"/>
    <property type="project" value="InterPro"/>
</dbReference>
<dbReference type="Gene3D" id="3.40.462.20">
    <property type="match status" value="1"/>
</dbReference>
<comment type="similarity">
    <text evidence="1">Belongs to the oxygen-dependent FAD-linked oxidoreductase family.</text>
</comment>
<dbReference type="InterPro" id="IPR036318">
    <property type="entry name" value="FAD-bd_PCMH-like_sf"/>
</dbReference>
<dbReference type="GO" id="GO:0016491">
    <property type="term" value="F:oxidoreductase activity"/>
    <property type="evidence" value="ECO:0007669"/>
    <property type="project" value="UniProtKB-KW"/>
</dbReference>
<evidence type="ECO:0000313" key="7">
    <source>
        <dbReference type="Proteomes" id="UP001152533"/>
    </source>
</evidence>
<dbReference type="InterPro" id="IPR006093">
    <property type="entry name" value="Oxy_OxRdtase_FAD_BS"/>
</dbReference>
<gene>
    <name evidence="6" type="ORF">CGXH109_LOCUS5190</name>
</gene>
<name>A0A9W4RIJ7_9PEZI</name>
<comment type="caution">
    <text evidence="6">The sequence shown here is derived from an EMBL/GenBank/DDBJ whole genome shotgun (WGS) entry which is preliminary data.</text>
</comment>
<dbReference type="Pfam" id="PF08031">
    <property type="entry name" value="BBE"/>
    <property type="match status" value="1"/>
</dbReference>
<keyword evidence="3" id="KW-0274">FAD</keyword>
<dbReference type="InterPro" id="IPR006094">
    <property type="entry name" value="Oxid_FAD_bind_N"/>
</dbReference>
<organism evidence="6 7">
    <name type="scientific">Colletotrichum noveboracense</name>
    <dbReference type="NCBI Taxonomy" id="2664923"/>
    <lineage>
        <taxon>Eukaryota</taxon>
        <taxon>Fungi</taxon>
        <taxon>Dikarya</taxon>
        <taxon>Ascomycota</taxon>
        <taxon>Pezizomycotina</taxon>
        <taxon>Sordariomycetes</taxon>
        <taxon>Hypocreomycetidae</taxon>
        <taxon>Glomerellales</taxon>
        <taxon>Glomerellaceae</taxon>
        <taxon>Colletotrichum</taxon>
        <taxon>Colletotrichum gloeosporioides species complex</taxon>
    </lineage>
</organism>
<dbReference type="PANTHER" id="PTHR42973">
    <property type="entry name" value="BINDING OXIDOREDUCTASE, PUTATIVE (AFU_ORTHOLOGUE AFUA_1G17690)-RELATED"/>
    <property type="match status" value="1"/>
</dbReference>
<evidence type="ECO:0000259" key="5">
    <source>
        <dbReference type="PROSITE" id="PS51387"/>
    </source>
</evidence>
<dbReference type="InterPro" id="IPR050416">
    <property type="entry name" value="FAD-linked_Oxidoreductase"/>
</dbReference>
<accession>A0A9W4RIJ7</accession>
<evidence type="ECO:0000256" key="2">
    <source>
        <dbReference type="ARBA" id="ARBA00022630"/>
    </source>
</evidence>
<dbReference type="InterPro" id="IPR012951">
    <property type="entry name" value="BBE"/>
</dbReference>